<evidence type="ECO:0000313" key="9">
    <source>
        <dbReference type="EMBL" id="KAG0472959.1"/>
    </source>
</evidence>
<evidence type="ECO:0000256" key="6">
    <source>
        <dbReference type="PROSITE-ProRule" id="PRU00042"/>
    </source>
</evidence>
<keyword evidence="11" id="KW-1185">Reference proteome</keyword>
<dbReference type="GO" id="GO:0008270">
    <property type="term" value="F:zinc ion binding"/>
    <property type="evidence" value="ECO:0007669"/>
    <property type="project" value="UniProtKB-KW"/>
</dbReference>
<dbReference type="PROSITE" id="PS00028">
    <property type="entry name" value="ZINC_FINGER_C2H2_1"/>
    <property type="match status" value="1"/>
</dbReference>
<evidence type="ECO:0000313" key="10">
    <source>
        <dbReference type="EMBL" id="KAG0474728.1"/>
    </source>
</evidence>
<dbReference type="OrthoDB" id="772256at2759"/>
<dbReference type="GO" id="GO:0009788">
    <property type="term" value="P:negative regulation of abscisic acid-activated signaling pathway"/>
    <property type="evidence" value="ECO:0007669"/>
    <property type="project" value="InterPro"/>
</dbReference>
<keyword evidence="4" id="KW-0862">Zinc</keyword>
<dbReference type="GO" id="GO:0005634">
    <property type="term" value="C:nucleus"/>
    <property type="evidence" value="ECO:0007669"/>
    <property type="project" value="UniProtKB-SubCell"/>
</dbReference>
<dbReference type="SUPFAM" id="SSF57667">
    <property type="entry name" value="beta-beta-alpha zinc fingers"/>
    <property type="match status" value="1"/>
</dbReference>
<evidence type="ECO:0000259" key="8">
    <source>
        <dbReference type="PROSITE" id="PS50157"/>
    </source>
</evidence>
<dbReference type="PROSITE" id="PS50157">
    <property type="entry name" value="ZINC_FINGER_C2H2_2"/>
    <property type="match status" value="1"/>
</dbReference>
<evidence type="ECO:0000313" key="12">
    <source>
        <dbReference type="Proteomes" id="UP000639772"/>
    </source>
</evidence>
<dbReference type="Gene3D" id="3.30.160.60">
    <property type="entry name" value="Classic Zinc Finger"/>
    <property type="match status" value="1"/>
</dbReference>
<keyword evidence="2" id="KW-0479">Metal-binding</keyword>
<gene>
    <name evidence="10" type="ORF">HPP92_014414</name>
    <name evidence="9" type="ORF">HPP92_014816</name>
</gene>
<dbReference type="Proteomes" id="UP000639772">
    <property type="component" value="Chromosome 7"/>
</dbReference>
<evidence type="ECO:0000256" key="3">
    <source>
        <dbReference type="ARBA" id="ARBA00022771"/>
    </source>
</evidence>
<dbReference type="PANTHER" id="PTHR47287">
    <property type="entry name" value="C2H2 AND C2HC ZINC FINGERS SUPERFAMILY PROTEIN"/>
    <property type="match status" value="1"/>
</dbReference>
<feature type="region of interest" description="Disordered" evidence="7">
    <location>
        <begin position="123"/>
        <end position="144"/>
    </location>
</feature>
<feature type="compositionally biased region" description="Basic and acidic residues" evidence="7">
    <location>
        <begin position="133"/>
        <end position="144"/>
    </location>
</feature>
<evidence type="ECO:0000256" key="2">
    <source>
        <dbReference type="ARBA" id="ARBA00022723"/>
    </source>
</evidence>
<comment type="subcellular location">
    <subcellularLocation>
        <location evidence="1">Nucleus</location>
    </subcellularLocation>
</comment>
<sequence>MQGRVFHCNYCDRVFDSSQALGGHQNGHRREREVVKRAQRLAHRHLANPLRFPSPLLDVGLSSFIYGIEAAGRHPLLPVARASPSSLRYGPYSIPSQHCGERRPAGVSFSCFGEGGRIRAYGITGSSNGGGEGKSEEVDLTLRL</sequence>
<dbReference type="EMBL" id="JADCNL010000007">
    <property type="protein sequence ID" value="KAG0472959.1"/>
    <property type="molecule type" value="Genomic_DNA"/>
</dbReference>
<dbReference type="EMBL" id="JADCNM010000007">
    <property type="protein sequence ID" value="KAG0474728.1"/>
    <property type="molecule type" value="Genomic_DNA"/>
</dbReference>
<keyword evidence="3 6" id="KW-0863">Zinc-finger</keyword>
<proteinExistence type="predicted"/>
<dbReference type="AlphaFoldDB" id="A0A835URG3"/>
<evidence type="ECO:0000256" key="4">
    <source>
        <dbReference type="ARBA" id="ARBA00022833"/>
    </source>
</evidence>
<reference evidence="11 12" key="1">
    <citation type="journal article" date="2020" name="Nat. Food">
        <title>A phased Vanilla planifolia genome enables genetic improvement of flavour and production.</title>
        <authorList>
            <person name="Hasing T."/>
            <person name="Tang H."/>
            <person name="Brym M."/>
            <person name="Khazi F."/>
            <person name="Huang T."/>
            <person name="Chambers A.H."/>
        </authorList>
    </citation>
    <scope>NUCLEOTIDE SEQUENCE [LARGE SCALE GENOMIC DNA]</scope>
    <source>
        <tissue evidence="9">Leaf</tissue>
    </source>
</reference>
<dbReference type="Proteomes" id="UP000636800">
    <property type="component" value="Chromosome 7"/>
</dbReference>
<feature type="domain" description="C2H2-type" evidence="8">
    <location>
        <begin position="6"/>
        <end position="33"/>
    </location>
</feature>
<evidence type="ECO:0000313" key="11">
    <source>
        <dbReference type="Proteomes" id="UP000636800"/>
    </source>
</evidence>
<dbReference type="Pfam" id="PF13912">
    <property type="entry name" value="zf-C2H2_6"/>
    <property type="match status" value="1"/>
</dbReference>
<name>A0A835URG3_VANPL</name>
<evidence type="ECO:0000256" key="5">
    <source>
        <dbReference type="ARBA" id="ARBA00023242"/>
    </source>
</evidence>
<dbReference type="PANTHER" id="PTHR47287:SF15">
    <property type="entry name" value="ZINC FINGER PROTEIN 3-LIKE"/>
    <property type="match status" value="1"/>
</dbReference>
<dbReference type="InterPro" id="IPR013087">
    <property type="entry name" value="Znf_C2H2_type"/>
</dbReference>
<protein>
    <recommendedName>
        <fullName evidence="8">C2H2-type domain-containing protein</fullName>
    </recommendedName>
</protein>
<keyword evidence="5" id="KW-0539">Nucleus</keyword>
<organism evidence="9 11">
    <name type="scientific">Vanilla planifolia</name>
    <name type="common">Vanilla</name>
    <dbReference type="NCBI Taxonomy" id="51239"/>
    <lineage>
        <taxon>Eukaryota</taxon>
        <taxon>Viridiplantae</taxon>
        <taxon>Streptophyta</taxon>
        <taxon>Embryophyta</taxon>
        <taxon>Tracheophyta</taxon>
        <taxon>Spermatophyta</taxon>
        <taxon>Magnoliopsida</taxon>
        <taxon>Liliopsida</taxon>
        <taxon>Asparagales</taxon>
        <taxon>Orchidaceae</taxon>
        <taxon>Vanilloideae</taxon>
        <taxon>Vanilleae</taxon>
        <taxon>Vanilla</taxon>
    </lineage>
</organism>
<comment type="caution">
    <text evidence="9">The sequence shown here is derived from an EMBL/GenBank/DDBJ whole genome shotgun (WGS) entry which is preliminary data.</text>
</comment>
<evidence type="ECO:0000256" key="7">
    <source>
        <dbReference type="SAM" id="MobiDB-lite"/>
    </source>
</evidence>
<accession>A0A835URG3</accession>
<dbReference type="InterPro" id="IPR036236">
    <property type="entry name" value="Znf_C2H2_sf"/>
</dbReference>
<dbReference type="InterPro" id="IPR044246">
    <property type="entry name" value="ZFP3-like"/>
</dbReference>
<evidence type="ECO:0000256" key="1">
    <source>
        <dbReference type="ARBA" id="ARBA00004123"/>
    </source>
</evidence>